<dbReference type="EMBL" id="JANBVO010000018">
    <property type="protein sequence ID" value="KAJ9143885.1"/>
    <property type="molecule type" value="Genomic_DNA"/>
</dbReference>
<gene>
    <name evidence="2" type="ORF">NKR23_g6424</name>
</gene>
<protein>
    <submittedName>
        <fullName evidence="2">Uncharacterized protein</fullName>
    </submittedName>
</protein>
<organism evidence="2 3">
    <name type="scientific">Pleurostoma richardsiae</name>
    <dbReference type="NCBI Taxonomy" id="41990"/>
    <lineage>
        <taxon>Eukaryota</taxon>
        <taxon>Fungi</taxon>
        <taxon>Dikarya</taxon>
        <taxon>Ascomycota</taxon>
        <taxon>Pezizomycotina</taxon>
        <taxon>Sordariomycetes</taxon>
        <taxon>Sordariomycetidae</taxon>
        <taxon>Calosphaeriales</taxon>
        <taxon>Pleurostomataceae</taxon>
        <taxon>Pleurostoma</taxon>
    </lineage>
</organism>
<evidence type="ECO:0000313" key="3">
    <source>
        <dbReference type="Proteomes" id="UP001174694"/>
    </source>
</evidence>
<feature type="chain" id="PRO_5041406547" evidence="1">
    <location>
        <begin position="28"/>
        <end position="156"/>
    </location>
</feature>
<proteinExistence type="predicted"/>
<reference evidence="2" key="1">
    <citation type="submission" date="2022-07" db="EMBL/GenBank/DDBJ databases">
        <title>Fungi with potential for degradation of polypropylene.</title>
        <authorList>
            <person name="Gostincar C."/>
        </authorList>
    </citation>
    <scope>NUCLEOTIDE SEQUENCE</scope>
    <source>
        <strain evidence="2">EXF-13308</strain>
    </source>
</reference>
<feature type="signal peptide" evidence="1">
    <location>
        <begin position="1"/>
        <end position="27"/>
    </location>
</feature>
<accession>A0AA38RWR2</accession>
<keyword evidence="1" id="KW-0732">Signal</keyword>
<dbReference type="Proteomes" id="UP001174694">
    <property type="component" value="Unassembled WGS sequence"/>
</dbReference>
<evidence type="ECO:0000256" key="1">
    <source>
        <dbReference type="SAM" id="SignalP"/>
    </source>
</evidence>
<dbReference type="AlphaFoldDB" id="A0AA38RWR2"/>
<evidence type="ECO:0000313" key="2">
    <source>
        <dbReference type="EMBL" id="KAJ9143885.1"/>
    </source>
</evidence>
<comment type="caution">
    <text evidence="2">The sequence shown here is derived from an EMBL/GenBank/DDBJ whole genome shotgun (WGS) entry which is preliminary data.</text>
</comment>
<keyword evidence="3" id="KW-1185">Reference proteome</keyword>
<name>A0AA38RWR2_9PEZI</name>
<sequence length="156" mass="17217">MKTTQLALVLAIASAAICAIVAPSASTADITGTALTAGITTAPALESAATLDPRDDIDISTYARGIDISELPQCYQTCMFTDRWDKFDPINLAPEKFCNRRMIITWQNDYWGPCVKKHCQLIGSDVMEDWYKKTCPSVRRFYVVAVATLVKPFDDA</sequence>